<gene>
    <name evidence="1" type="primary">jg2425</name>
    <name evidence="1" type="ORF">PAEG_LOCUS6502</name>
</gene>
<protein>
    <submittedName>
        <fullName evidence="1">Jg2425 protein</fullName>
    </submittedName>
</protein>
<dbReference type="EMBL" id="CAKXAJ010019956">
    <property type="protein sequence ID" value="CAH2219634.1"/>
    <property type="molecule type" value="Genomic_DNA"/>
</dbReference>
<dbReference type="Proteomes" id="UP000838756">
    <property type="component" value="Unassembled WGS sequence"/>
</dbReference>
<dbReference type="AlphaFoldDB" id="A0A8S4QUH8"/>
<feature type="non-terminal residue" evidence="1">
    <location>
        <position position="1"/>
    </location>
</feature>
<evidence type="ECO:0000313" key="2">
    <source>
        <dbReference type="Proteomes" id="UP000838756"/>
    </source>
</evidence>
<evidence type="ECO:0000313" key="1">
    <source>
        <dbReference type="EMBL" id="CAH2219634.1"/>
    </source>
</evidence>
<accession>A0A8S4QUH8</accession>
<comment type="caution">
    <text evidence="1">The sequence shown here is derived from an EMBL/GenBank/DDBJ whole genome shotgun (WGS) entry which is preliminary data.</text>
</comment>
<reference evidence="1" key="1">
    <citation type="submission" date="2022-03" db="EMBL/GenBank/DDBJ databases">
        <authorList>
            <person name="Lindestad O."/>
        </authorList>
    </citation>
    <scope>NUCLEOTIDE SEQUENCE</scope>
</reference>
<keyword evidence="2" id="KW-1185">Reference proteome</keyword>
<sequence>PRQCTLFARFAPKPEHPQEIVVEGNHVIGIVQEAYERRKPEGHSRYLRSELKRAKR</sequence>
<proteinExistence type="predicted"/>
<organism evidence="1 2">
    <name type="scientific">Pararge aegeria aegeria</name>
    <dbReference type="NCBI Taxonomy" id="348720"/>
    <lineage>
        <taxon>Eukaryota</taxon>
        <taxon>Metazoa</taxon>
        <taxon>Ecdysozoa</taxon>
        <taxon>Arthropoda</taxon>
        <taxon>Hexapoda</taxon>
        <taxon>Insecta</taxon>
        <taxon>Pterygota</taxon>
        <taxon>Neoptera</taxon>
        <taxon>Endopterygota</taxon>
        <taxon>Lepidoptera</taxon>
        <taxon>Glossata</taxon>
        <taxon>Ditrysia</taxon>
        <taxon>Papilionoidea</taxon>
        <taxon>Nymphalidae</taxon>
        <taxon>Satyrinae</taxon>
        <taxon>Satyrini</taxon>
        <taxon>Parargina</taxon>
        <taxon>Pararge</taxon>
    </lineage>
</organism>
<name>A0A8S4QUH8_9NEOP</name>